<dbReference type="InterPro" id="IPR052157">
    <property type="entry name" value="BCAA_transport_permease"/>
</dbReference>
<feature type="transmembrane region" description="Helical" evidence="9">
    <location>
        <begin position="136"/>
        <end position="153"/>
    </location>
</feature>
<dbReference type="PANTHER" id="PTHR11795:SF442">
    <property type="entry name" value="ABC TRANSPORTER ATP-BINDING PROTEIN"/>
    <property type="match status" value="1"/>
</dbReference>
<accession>A0A6J5IUG4</accession>
<evidence type="ECO:0000313" key="10">
    <source>
        <dbReference type="EMBL" id="CAB3963974.1"/>
    </source>
</evidence>
<dbReference type="CDD" id="cd06582">
    <property type="entry name" value="TM_PBP1_LivH_like"/>
    <property type="match status" value="1"/>
</dbReference>
<dbReference type="Pfam" id="PF02653">
    <property type="entry name" value="BPD_transp_2"/>
    <property type="match status" value="1"/>
</dbReference>
<feature type="transmembrane region" description="Helical" evidence="9">
    <location>
        <begin position="64"/>
        <end position="88"/>
    </location>
</feature>
<comment type="subcellular location">
    <subcellularLocation>
        <location evidence="1">Cell membrane</location>
        <topology evidence="1">Multi-pass membrane protein</topology>
    </subcellularLocation>
</comment>
<dbReference type="GO" id="GO:0022857">
    <property type="term" value="F:transmembrane transporter activity"/>
    <property type="evidence" value="ECO:0007669"/>
    <property type="project" value="InterPro"/>
</dbReference>
<gene>
    <name evidence="10" type="ORF">BCO9919_01163</name>
</gene>
<evidence type="ECO:0000256" key="5">
    <source>
        <dbReference type="ARBA" id="ARBA00022970"/>
    </source>
</evidence>
<evidence type="ECO:0000256" key="7">
    <source>
        <dbReference type="ARBA" id="ARBA00023136"/>
    </source>
</evidence>
<keyword evidence="4 9" id="KW-0812">Transmembrane</keyword>
<evidence type="ECO:0000313" key="11">
    <source>
        <dbReference type="Proteomes" id="UP000494322"/>
    </source>
</evidence>
<keyword evidence="6 9" id="KW-1133">Transmembrane helix</keyword>
<name>A0A6J5IUG4_9BURK</name>
<feature type="transmembrane region" description="Helical" evidence="9">
    <location>
        <begin position="239"/>
        <end position="271"/>
    </location>
</feature>
<dbReference type="EMBL" id="CABWIK020000004">
    <property type="protein sequence ID" value="CAB3963974.1"/>
    <property type="molecule type" value="Genomic_DNA"/>
</dbReference>
<organism evidence="10 11">
    <name type="scientific">Burkholderia cenocepacia</name>
    <dbReference type="NCBI Taxonomy" id="95486"/>
    <lineage>
        <taxon>Bacteria</taxon>
        <taxon>Pseudomonadati</taxon>
        <taxon>Pseudomonadota</taxon>
        <taxon>Betaproteobacteria</taxon>
        <taxon>Burkholderiales</taxon>
        <taxon>Burkholderiaceae</taxon>
        <taxon>Burkholderia</taxon>
        <taxon>Burkholderia cepacia complex</taxon>
    </lineage>
</organism>
<proteinExistence type="inferred from homology"/>
<evidence type="ECO:0000256" key="3">
    <source>
        <dbReference type="ARBA" id="ARBA00022475"/>
    </source>
</evidence>
<evidence type="ECO:0000256" key="8">
    <source>
        <dbReference type="ARBA" id="ARBA00037998"/>
    </source>
</evidence>
<keyword evidence="2" id="KW-0813">Transport</keyword>
<dbReference type="GO" id="GO:0006865">
    <property type="term" value="P:amino acid transport"/>
    <property type="evidence" value="ECO:0007669"/>
    <property type="project" value="UniProtKB-KW"/>
</dbReference>
<reference evidence="10 11" key="1">
    <citation type="submission" date="2020-04" db="EMBL/GenBank/DDBJ databases">
        <authorList>
            <person name="Depoorter E."/>
        </authorList>
    </citation>
    <scope>NUCLEOTIDE SEQUENCE [LARGE SCALE GENOMIC DNA]</scope>
    <source>
        <strain evidence="10 11">BCC0132</strain>
    </source>
</reference>
<dbReference type="PANTHER" id="PTHR11795">
    <property type="entry name" value="BRANCHED-CHAIN AMINO ACID TRANSPORT SYSTEM PERMEASE PROTEIN LIVH"/>
    <property type="match status" value="1"/>
</dbReference>
<evidence type="ECO:0000256" key="2">
    <source>
        <dbReference type="ARBA" id="ARBA00022448"/>
    </source>
</evidence>
<evidence type="ECO:0000256" key="4">
    <source>
        <dbReference type="ARBA" id="ARBA00022692"/>
    </source>
</evidence>
<sequence length="326" mass="33432">MRCAPRSSRSRPDGAVHAFALQAFNGLSYGLLLFMLSAGLTLIFSVQGVLNFAHASFYMLGAYVGYSIAAGAGFWPALVLAPLAVGLLGAGCERMLLRRVQARGHTSELLLTFGLAYLIGEGAKLVWGLAPLPAPVPALFDGAPVTVFGLALPRYRLFMMGMSTAMLVALGALLRASRIGLVVRAALTHRAAVEALGYDVPRVMTELFGAGTALAALAGVIGAPLAVIEPALAETVGSVVFAVVVIGGLGSLGGAFAASLAVGFAQTFAAASDTSLRDLTEWAGIALPDSVAAVSIAQLAPLVPYLLLVAVLVARPRGLFGERADA</sequence>
<keyword evidence="5" id="KW-0029">Amino-acid transport</keyword>
<feature type="transmembrane region" description="Helical" evidence="9">
    <location>
        <begin position="291"/>
        <end position="314"/>
    </location>
</feature>
<evidence type="ECO:0000256" key="6">
    <source>
        <dbReference type="ARBA" id="ARBA00022989"/>
    </source>
</evidence>
<dbReference type="InterPro" id="IPR001851">
    <property type="entry name" value="ABC_transp_permease"/>
</dbReference>
<keyword evidence="7 9" id="KW-0472">Membrane</keyword>
<feature type="transmembrane region" description="Helical" evidence="9">
    <location>
        <begin position="207"/>
        <end position="227"/>
    </location>
</feature>
<dbReference type="GO" id="GO:0005886">
    <property type="term" value="C:plasma membrane"/>
    <property type="evidence" value="ECO:0007669"/>
    <property type="project" value="UniProtKB-SubCell"/>
</dbReference>
<evidence type="ECO:0000256" key="1">
    <source>
        <dbReference type="ARBA" id="ARBA00004651"/>
    </source>
</evidence>
<dbReference type="Proteomes" id="UP000494322">
    <property type="component" value="Unassembled WGS sequence"/>
</dbReference>
<feature type="transmembrane region" description="Helical" evidence="9">
    <location>
        <begin position="165"/>
        <end position="187"/>
    </location>
</feature>
<feature type="transmembrane region" description="Helical" evidence="9">
    <location>
        <begin position="109"/>
        <end position="130"/>
    </location>
</feature>
<comment type="similarity">
    <text evidence="8">Belongs to the binding-protein-dependent transport system permease family. LivHM subfamily.</text>
</comment>
<feature type="transmembrane region" description="Helical" evidence="9">
    <location>
        <begin position="21"/>
        <end position="44"/>
    </location>
</feature>
<evidence type="ECO:0000256" key="9">
    <source>
        <dbReference type="SAM" id="Phobius"/>
    </source>
</evidence>
<dbReference type="AlphaFoldDB" id="A0A6J5IUG4"/>
<keyword evidence="3" id="KW-1003">Cell membrane</keyword>
<protein>
    <submittedName>
        <fullName evidence="10">Inner-membrane translocator</fullName>
    </submittedName>
</protein>